<dbReference type="InterPro" id="IPR008383">
    <property type="entry name" value="API5"/>
</dbReference>
<dbReference type="Gene3D" id="1.25.10.10">
    <property type="entry name" value="Leucine-rich Repeat Variant"/>
    <property type="match status" value="1"/>
</dbReference>
<feature type="region of interest" description="Disordered" evidence="3">
    <location>
        <begin position="465"/>
        <end position="502"/>
    </location>
</feature>
<dbReference type="Pfam" id="PF05918">
    <property type="entry name" value="API5"/>
    <property type="match status" value="1"/>
</dbReference>
<accession>A0A3P6TEK7</accession>
<dbReference type="Proteomes" id="UP000277928">
    <property type="component" value="Unassembled WGS sequence"/>
</dbReference>
<dbReference type="STRING" id="42156.A0A3P6TEK7"/>
<keyword evidence="5" id="KW-1185">Reference proteome</keyword>
<proteinExistence type="inferred from homology"/>
<dbReference type="OMA" id="RCIKFLA"/>
<dbReference type="OrthoDB" id="19224at2759"/>
<dbReference type="GO" id="GO:0043066">
    <property type="term" value="P:negative regulation of apoptotic process"/>
    <property type="evidence" value="ECO:0007669"/>
    <property type="project" value="TreeGrafter"/>
</dbReference>
<dbReference type="SUPFAM" id="SSF48371">
    <property type="entry name" value="ARM repeat"/>
    <property type="match status" value="1"/>
</dbReference>
<dbReference type="GO" id="GO:0006915">
    <property type="term" value="P:apoptotic process"/>
    <property type="evidence" value="ECO:0007669"/>
    <property type="project" value="UniProtKB-KW"/>
</dbReference>
<dbReference type="PANTHER" id="PTHR12758:SF19">
    <property type="entry name" value="APOPTOSIS INHIBITOR 5"/>
    <property type="match status" value="1"/>
</dbReference>
<dbReference type="GO" id="GO:0003723">
    <property type="term" value="F:RNA binding"/>
    <property type="evidence" value="ECO:0007669"/>
    <property type="project" value="TreeGrafter"/>
</dbReference>
<protein>
    <recommendedName>
        <fullName evidence="6">Apoptosis inhibitor 5/fibroblast growth factor 2-interacting factor 2</fullName>
    </recommendedName>
</protein>
<comment type="similarity">
    <text evidence="1">Belongs to the API5 family.</text>
</comment>
<organism evidence="4 5">
    <name type="scientific">Litomosoides sigmodontis</name>
    <name type="common">Filarial nematode worm</name>
    <dbReference type="NCBI Taxonomy" id="42156"/>
    <lineage>
        <taxon>Eukaryota</taxon>
        <taxon>Metazoa</taxon>
        <taxon>Ecdysozoa</taxon>
        <taxon>Nematoda</taxon>
        <taxon>Chromadorea</taxon>
        <taxon>Rhabditida</taxon>
        <taxon>Spirurina</taxon>
        <taxon>Spiruromorpha</taxon>
        <taxon>Filarioidea</taxon>
        <taxon>Onchocercidae</taxon>
        <taxon>Litomosoides</taxon>
    </lineage>
</organism>
<evidence type="ECO:0000313" key="4">
    <source>
        <dbReference type="EMBL" id="VDK79285.1"/>
    </source>
</evidence>
<reference evidence="4 5" key="1">
    <citation type="submission" date="2018-08" db="EMBL/GenBank/DDBJ databases">
        <authorList>
            <person name="Laetsch R D."/>
            <person name="Stevens L."/>
            <person name="Kumar S."/>
            <person name="Blaxter L. M."/>
        </authorList>
    </citation>
    <scope>NUCLEOTIDE SEQUENCE [LARGE SCALE GENOMIC DNA]</scope>
</reference>
<dbReference type="InterPro" id="IPR016024">
    <property type="entry name" value="ARM-type_fold"/>
</dbReference>
<dbReference type="EMBL" id="UYRX01000285">
    <property type="protein sequence ID" value="VDK79285.1"/>
    <property type="molecule type" value="Genomic_DNA"/>
</dbReference>
<evidence type="ECO:0008006" key="6">
    <source>
        <dbReference type="Google" id="ProtNLM"/>
    </source>
</evidence>
<keyword evidence="2" id="KW-0053">Apoptosis</keyword>
<name>A0A3P6TEK7_LITSI</name>
<dbReference type="PANTHER" id="PTHR12758">
    <property type="entry name" value="APOPTOSIS INHIBITOR 5-RELATED"/>
    <property type="match status" value="1"/>
</dbReference>
<evidence type="ECO:0000313" key="5">
    <source>
        <dbReference type="Proteomes" id="UP000277928"/>
    </source>
</evidence>
<dbReference type="InterPro" id="IPR011989">
    <property type="entry name" value="ARM-like"/>
</dbReference>
<dbReference type="AlphaFoldDB" id="A0A3P6TEK7"/>
<evidence type="ECO:0000256" key="1">
    <source>
        <dbReference type="ARBA" id="ARBA00009515"/>
    </source>
</evidence>
<dbReference type="GO" id="GO:0005634">
    <property type="term" value="C:nucleus"/>
    <property type="evidence" value="ECO:0007669"/>
    <property type="project" value="TreeGrafter"/>
</dbReference>
<gene>
    <name evidence="4" type="ORF">NLS_LOCUS4446</name>
</gene>
<evidence type="ECO:0000256" key="3">
    <source>
        <dbReference type="SAM" id="MobiDB-lite"/>
    </source>
</evidence>
<sequence length="502" mass="57956">MSSATIDDIYDACERLDKAQVKNVEDYKVFISGTKGNNGKVKKLCAHMIVRYWQDFTDLRNVAFYSLVSLLEDRDPDIRKAVIREIPHVAKSGELVDKIADVLSQMLQQTDELQEIAMLTNVLVQLLKSHPKDALSAIFVNVVKSEEESVRLRLLKFIQLHIHDIPIHLMNEDLMLSIEHHIREVLKDITAVEFDLIFNFMRSLEFFRTAKGRMILYKVVIDQIQIDEPFPANDPQRFDQILYFVERARLLLSASYRSTELVKFMISKGIPVLEKIDAALRIRFLRALVELAPFSKSLERSDLMILSDYFSKLIPSLPSERSDASAEDVSTPLEQELRLSELETISLAFASFCKVDKTAFEYTLEHSKDSASWRRRIIYLGRLLQQYIISVNSELQKMRKLEPSKRDANQFTFQQNCLKMAENTLHVAKMLAHKSPSFVFVITPSWKTESRKRYNDWEAKMEQKRKRPLPDVYVPPGGKYSGMLSQASRKNSAGGRLGQRQL</sequence>
<evidence type="ECO:0000256" key="2">
    <source>
        <dbReference type="ARBA" id="ARBA00022703"/>
    </source>
</evidence>